<feature type="region of interest" description="Disordered" evidence="1">
    <location>
        <begin position="199"/>
        <end position="281"/>
    </location>
</feature>
<comment type="caution">
    <text evidence="2">The sequence shown here is derived from an EMBL/GenBank/DDBJ whole genome shotgun (WGS) entry which is preliminary data.</text>
</comment>
<evidence type="ECO:0000313" key="3">
    <source>
        <dbReference type="Proteomes" id="UP000504882"/>
    </source>
</evidence>
<dbReference type="EMBL" id="SMNA01000014">
    <property type="protein sequence ID" value="TDE88873.1"/>
    <property type="molecule type" value="Genomic_DNA"/>
</dbReference>
<feature type="compositionally biased region" description="Low complexity" evidence="1">
    <location>
        <begin position="221"/>
        <end position="233"/>
    </location>
</feature>
<protein>
    <submittedName>
        <fullName evidence="2">Uncharacterized protein</fullName>
    </submittedName>
</protein>
<evidence type="ECO:0000256" key="1">
    <source>
        <dbReference type="SAM" id="MobiDB-lite"/>
    </source>
</evidence>
<gene>
    <name evidence="2" type="ORF">EXU48_21400</name>
</gene>
<feature type="non-terminal residue" evidence="2">
    <location>
        <position position="281"/>
    </location>
</feature>
<name>A0ABY2DXX5_9MICO</name>
<reference evidence="2 3" key="1">
    <citation type="submission" date="2019-03" db="EMBL/GenBank/DDBJ databases">
        <title>Genomic features of bacteria from cold environments.</title>
        <authorList>
            <person name="Shen L."/>
        </authorList>
    </citation>
    <scope>NUCLEOTIDE SEQUENCE [LARGE SCALE GENOMIC DNA]</scope>
    <source>
        <strain evidence="3">T3246-1</strain>
    </source>
</reference>
<proteinExistence type="predicted"/>
<organism evidence="2 3">
    <name type="scientific">Occultella glacieicola</name>
    <dbReference type="NCBI Taxonomy" id="2518684"/>
    <lineage>
        <taxon>Bacteria</taxon>
        <taxon>Bacillati</taxon>
        <taxon>Actinomycetota</taxon>
        <taxon>Actinomycetes</taxon>
        <taxon>Micrococcales</taxon>
        <taxon>Ruaniaceae</taxon>
        <taxon>Occultella</taxon>
    </lineage>
</organism>
<dbReference type="Proteomes" id="UP000504882">
    <property type="component" value="Unassembled WGS sequence"/>
</dbReference>
<accession>A0ABY2DXX5</accession>
<evidence type="ECO:0000313" key="2">
    <source>
        <dbReference type="EMBL" id="TDE88873.1"/>
    </source>
</evidence>
<sequence length="281" mass="27656">MSASGVVLDLGAGRAVVGDRTIEVAPTGSGGGLRVGGTVLRPLGFGERSRVVAESDAVAPGDVAAVAAAVLAVARSADAGEPARGDEHPRVVFEALALHLAGARTVGRTPGFAEVAALAARGFGWAAEQVLGADADVLDRLVDALVPATDDDAPGWTRIRLDGVAGPDLPTDAGAVRDALARDLLTRAARAYSPDAVAQAPAGVRGPDGTSPRPDVVVPFGAWSAPPDAAAAGPDGGTSPGTPAPPWSRVYPAGRVDTAGPAGRSEPAGPAPVGDGPPEPG</sequence>
<keyword evidence="3" id="KW-1185">Reference proteome</keyword>